<reference evidence="12" key="1">
    <citation type="journal article" date="2019" name="Int. J. Syst. Evol. Microbiol.">
        <title>The Global Catalogue of Microorganisms (GCM) 10K type strain sequencing project: providing services to taxonomists for standard genome sequencing and annotation.</title>
        <authorList>
            <consortium name="The Broad Institute Genomics Platform"/>
            <consortium name="The Broad Institute Genome Sequencing Center for Infectious Disease"/>
            <person name="Wu L."/>
            <person name="Ma J."/>
        </authorList>
    </citation>
    <scope>NUCLEOTIDE SEQUENCE [LARGE SCALE GENOMIC DNA]</scope>
    <source>
        <strain evidence="12">KCTC 32465</strain>
    </source>
</reference>
<evidence type="ECO:0000256" key="8">
    <source>
        <dbReference type="ARBA" id="ARBA00023315"/>
    </source>
</evidence>
<feature type="transmembrane region" description="Helical" evidence="9">
    <location>
        <begin position="163"/>
        <end position="182"/>
    </location>
</feature>
<evidence type="ECO:0000256" key="9">
    <source>
        <dbReference type="HAMAP-Rule" id="MF_01148"/>
    </source>
</evidence>
<evidence type="ECO:0000256" key="4">
    <source>
        <dbReference type="ARBA" id="ARBA00022679"/>
    </source>
</evidence>
<evidence type="ECO:0000256" key="2">
    <source>
        <dbReference type="ARBA" id="ARBA00010065"/>
    </source>
</evidence>
<dbReference type="EMBL" id="BMZF01000003">
    <property type="protein sequence ID" value="GHA50409.1"/>
    <property type="molecule type" value="Genomic_DNA"/>
</dbReference>
<dbReference type="NCBIfam" id="TIGR00546">
    <property type="entry name" value="lnt"/>
    <property type="match status" value="1"/>
</dbReference>
<feature type="transmembrane region" description="Helical" evidence="9">
    <location>
        <begin position="57"/>
        <end position="78"/>
    </location>
</feature>
<dbReference type="Pfam" id="PF20154">
    <property type="entry name" value="LNT_N"/>
    <property type="match status" value="1"/>
</dbReference>
<feature type="transmembrane region" description="Helical" evidence="9">
    <location>
        <begin position="16"/>
        <end position="45"/>
    </location>
</feature>
<dbReference type="PROSITE" id="PS50263">
    <property type="entry name" value="CN_HYDROLASE"/>
    <property type="match status" value="1"/>
</dbReference>
<feature type="domain" description="CN hydrolase" evidence="10">
    <location>
        <begin position="227"/>
        <end position="469"/>
    </location>
</feature>
<evidence type="ECO:0000256" key="7">
    <source>
        <dbReference type="ARBA" id="ARBA00023136"/>
    </source>
</evidence>
<dbReference type="PANTHER" id="PTHR38686">
    <property type="entry name" value="APOLIPOPROTEIN N-ACYLTRANSFERASE"/>
    <property type="match status" value="1"/>
</dbReference>
<keyword evidence="8 9" id="KW-0012">Acyltransferase</keyword>
<comment type="function">
    <text evidence="9">Catalyzes the phospholipid dependent N-acylation of the N-terminal cysteine of apolipoprotein, the last step in lipoprotein maturation.</text>
</comment>
<evidence type="ECO:0000313" key="12">
    <source>
        <dbReference type="Proteomes" id="UP000634455"/>
    </source>
</evidence>
<dbReference type="Gene3D" id="3.60.110.10">
    <property type="entry name" value="Carbon-nitrogen hydrolase"/>
    <property type="match status" value="1"/>
</dbReference>
<comment type="catalytic activity">
    <reaction evidence="9">
        <text>N-terminal S-1,2-diacyl-sn-glyceryl-L-cysteinyl-[lipoprotein] + a glycerophospholipid = N-acyl-S-1,2-diacyl-sn-glyceryl-L-cysteinyl-[lipoprotein] + a 2-acyl-sn-glycero-3-phospholipid + H(+)</text>
        <dbReference type="Rhea" id="RHEA:48228"/>
        <dbReference type="Rhea" id="RHEA-COMP:14681"/>
        <dbReference type="Rhea" id="RHEA-COMP:14684"/>
        <dbReference type="ChEBI" id="CHEBI:15378"/>
        <dbReference type="ChEBI" id="CHEBI:136912"/>
        <dbReference type="ChEBI" id="CHEBI:140656"/>
        <dbReference type="ChEBI" id="CHEBI:140657"/>
        <dbReference type="ChEBI" id="CHEBI:140660"/>
        <dbReference type="EC" id="2.3.1.269"/>
    </reaction>
</comment>
<feature type="transmembrane region" description="Helical" evidence="9">
    <location>
        <begin position="90"/>
        <end position="113"/>
    </location>
</feature>
<evidence type="ECO:0000256" key="1">
    <source>
        <dbReference type="ARBA" id="ARBA00004651"/>
    </source>
</evidence>
<dbReference type="RefSeq" id="WP_189639907.1">
    <property type="nucleotide sequence ID" value="NZ_BMZF01000003.1"/>
</dbReference>
<sequence>MINLAALSQKPWLSRFAYIVLGLLLAFAHVPFSIYPLMLIVIPIVGQMFIHRTTPRGAFGMGWFIGFGYFALNLHWIVEPFLVEPEIFGWLAPFALFLMAAGAAIFWAVPFGLSKRFGRDRVSQIILLACLWTFSEYLRSFIFTGFPWSLLTYAWIDTPLSQMLAYVGPHGAGLITLLVLFIPVMMSQKWRGGLIALALIGIIAILGWLRVPNTVPDHTSDTVVRMVQPNAEQHMKWRADMIPVFFERSVAYTGANTLRRPDIVIWPETSLPFLLGMDNQALQDVADAAGNASVIAGIRRVDDHGGYNSLVYLDPRGGVTAVYDKHHLVPFGEYLPFDALFSKIGLSAIADNIGGFTAGTGPRVIDGHNVPDFMPLICYEAIFPYSTHTKTRPEWMVHITNDAWFGTFSGPYQHLAQTKARAIESGLPIARAANTGVSGMIDPYGRMSQSLELGQSGYVDVILPAPLGKTIYARTGEWLWFLIAAVLSLSCLIPANRGQSSAR</sequence>
<evidence type="ECO:0000256" key="6">
    <source>
        <dbReference type="ARBA" id="ARBA00022989"/>
    </source>
</evidence>
<dbReference type="Proteomes" id="UP000634455">
    <property type="component" value="Unassembled WGS sequence"/>
</dbReference>
<evidence type="ECO:0000256" key="3">
    <source>
        <dbReference type="ARBA" id="ARBA00022475"/>
    </source>
</evidence>
<dbReference type="InterPro" id="IPR045378">
    <property type="entry name" value="LNT_N"/>
</dbReference>
<dbReference type="Pfam" id="PF00795">
    <property type="entry name" value="CN_hydrolase"/>
    <property type="match status" value="1"/>
</dbReference>
<feature type="transmembrane region" description="Helical" evidence="9">
    <location>
        <begin position="194"/>
        <end position="211"/>
    </location>
</feature>
<dbReference type="HAMAP" id="MF_01148">
    <property type="entry name" value="Lnt"/>
    <property type="match status" value="1"/>
</dbReference>
<organism evidence="11 12">
    <name type="scientific">Paramylibacter ulvae</name>
    <dbReference type="NCBI Taxonomy" id="1651968"/>
    <lineage>
        <taxon>Bacteria</taxon>
        <taxon>Pseudomonadati</taxon>
        <taxon>Pseudomonadota</taxon>
        <taxon>Alphaproteobacteria</taxon>
        <taxon>Rhodobacterales</taxon>
        <taxon>Paracoccaceae</taxon>
        <taxon>Paramylibacter</taxon>
    </lineage>
</organism>
<dbReference type="InterPro" id="IPR004563">
    <property type="entry name" value="Apolipo_AcylTrfase"/>
</dbReference>
<proteinExistence type="inferred from homology"/>
<evidence type="ECO:0000259" key="10">
    <source>
        <dbReference type="PROSITE" id="PS50263"/>
    </source>
</evidence>
<comment type="similarity">
    <text evidence="2 9">Belongs to the CN hydrolase family. Apolipoprotein N-acyltransferase subfamily.</text>
</comment>
<feature type="transmembrane region" description="Helical" evidence="9">
    <location>
        <begin position="125"/>
        <end position="143"/>
    </location>
</feature>
<keyword evidence="3 9" id="KW-1003">Cell membrane</keyword>
<dbReference type="InterPro" id="IPR003010">
    <property type="entry name" value="C-N_Hydrolase"/>
</dbReference>
<keyword evidence="7 9" id="KW-0472">Membrane</keyword>
<evidence type="ECO:0000256" key="5">
    <source>
        <dbReference type="ARBA" id="ARBA00022692"/>
    </source>
</evidence>
<accession>A0ABQ3D0L5</accession>
<keyword evidence="6 9" id="KW-1133">Transmembrane helix</keyword>
<evidence type="ECO:0000313" key="11">
    <source>
        <dbReference type="EMBL" id="GHA50409.1"/>
    </source>
</evidence>
<keyword evidence="5 9" id="KW-0812">Transmembrane</keyword>
<dbReference type="SUPFAM" id="SSF56317">
    <property type="entry name" value="Carbon-nitrogen hydrolase"/>
    <property type="match status" value="1"/>
</dbReference>
<dbReference type="CDD" id="cd07571">
    <property type="entry name" value="ALP_N-acyl_transferase"/>
    <property type="match status" value="1"/>
</dbReference>
<dbReference type="InterPro" id="IPR036526">
    <property type="entry name" value="C-N_Hydrolase_sf"/>
</dbReference>
<comment type="pathway">
    <text evidence="9">Protein modification; lipoprotein biosynthesis (N-acyl transfer).</text>
</comment>
<comment type="caution">
    <text evidence="11">The sequence shown here is derived from an EMBL/GenBank/DDBJ whole genome shotgun (WGS) entry which is preliminary data.</text>
</comment>
<gene>
    <name evidence="9 11" type="primary">lnt</name>
    <name evidence="11" type="ORF">GCM10008927_14320</name>
</gene>
<keyword evidence="12" id="KW-1185">Reference proteome</keyword>
<dbReference type="EC" id="2.3.1.269" evidence="9"/>
<comment type="subcellular location">
    <subcellularLocation>
        <location evidence="1 9">Cell membrane</location>
        <topology evidence="1 9">Multi-pass membrane protein</topology>
    </subcellularLocation>
</comment>
<keyword evidence="4 9" id="KW-0808">Transferase</keyword>
<protein>
    <recommendedName>
        <fullName evidence="9">Apolipoprotein N-acyltransferase</fullName>
        <shortName evidence="9">ALP N-acyltransferase</shortName>
        <ecNumber evidence="9">2.3.1.269</ecNumber>
    </recommendedName>
</protein>
<dbReference type="PANTHER" id="PTHR38686:SF1">
    <property type="entry name" value="APOLIPOPROTEIN N-ACYLTRANSFERASE"/>
    <property type="match status" value="1"/>
</dbReference>
<name>A0ABQ3D0L5_9RHOB</name>